<feature type="region of interest" description="Disordered" evidence="1">
    <location>
        <begin position="74"/>
        <end position="102"/>
    </location>
</feature>
<feature type="compositionally biased region" description="Polar residues" evidence="1">
    <location>
        <begin position="152"/>
        <end position="162"/>
    </location>
</feature>
<dbReference type="EMBL" id="VSRR010055613">
    <property type="protein sequence ID" value="MPC80986.1"/>
    <property type="molecule type" value="Genomic_DNA"/>
</dbReference>
<gene>
    <name evidence="2" type="ORF">E2C01_075586</name>
</gene>
<name>A0A5B7IG66_PORTR</name>
<organism evidence="2 3">
    <name type="scientific">Portunus trituberculatus</name>
    <name type="common">Swimming crab</name>
    <name type="synonym">Neptunus trituberculatus</name>
    <dbReference type="NCBI Taxonomy" id="210409"/>
    <lineage>
        <taxon>Eukaryota</taxon>
        <taxon>Metazoa</taxon>
        <taxon>Ecdysozoa</taxon>
        <taxon>Arthropoda</taxon>
        <taxon>Crustacea</taxon>
        <taxon>Multicrustacea</taxon>
        <taxon>Malacostraca</taxon>
        <taxon>Eumalacostraca</taxon>
        <taxon>Eucarida</taxon>
        <taxon>Decapoda</taxon>
        <taxon>Pleocyemata</taxon>
        <taxon>Brachyura</taxon>
        <taxon>Eubrachyura</taxon>
        <taxon>Portunoidea</taxon>
        <taxon>Portunidae</taxon>
        <taxon>Portuninae</taxon>
        <taxon>Portunus</taxon>
    </lineage>
</organism>
<evidence type="ECO:0000256" key="1">
    <source>
        <dbReference type="SAM" id="MobiDB-lite"/>
    </source>
</evidence>
<dbReference type="Proteomes" id="UP000324222">
    <property type="component" value="Unassembled WGS sequence"/>
</dbReference>
<dbReference type="AlphaFoldDB" id="A0A5B7IG66"/>
<comment type="caution">
    <text evidence="2">The sequence shown here is derived from an EMBL/GenBank/DDBJ whole genome shotgun (WGS) entry which is preliminary data.</text>
</comment>
<keyword evidence="3" id="KW-1185">Reference proteome</keyword>
<feature type="compositionally biased region" description="Basic and acidic residues" evidence="1">
    <location>
        <begin position="74"/>
        <end position="83"/>
    </location>
</feature>
<proteinExistence type="predicted"/>
<feature type="region of interest" description="Disordered" evidence="1">
    <location>
        <begin position="28"/>
        <end position="59"/>
    </location>
</feature>
<reference evidence="2 3" key="1">
    <citation type="submission" date="2019-05" db="EMBL/GenBank/DDBJ databases">
        <title>Another draft genome of Portunus trituberculatus and its Hox gene families provides insights of decapod evolution.</title>
        <authorList>
            <person name="Jeong J.-H."/>
            <person name="Song I."/>
            <person name="Kim S."/>
            <person name="Choi T."/>
            <person name="Kim D."/>
            <person name="Ryu S."/>
            <person name="Kim W."/>
        </authorList>
    </citation>
    <scope>NUCLEOTIDE SEQUENCE [LARGE SCALE GENOMIC DNA]</scope>
    <source>
        <tissue evidence="2">Muscle</tissue>
    </source>
</reference>
<evidence type="ECO:0000313" key="2">
    <source>
        <dbReference type="EMBL" id="MPC80986.1"/>
    </source>
</evidence>
<accession>A0A5B7IG66</accession>
<feature type="region of interest" description="Disordered" evidence="1">
    <location>
        <begin position="133"/>
        <end position="162"/>
    </location>
</feature>
<feature type="compositionally biased region" description="Basic and acidic residues" evidence="1">
    <location>
        <begin position="37"/>
        <end position="46"/>
    </location>
</feature>
<evidence type="ECO:0000313" key="3">
    <source>
        <dbReference type="Proteomes" id="UP000324222"/>
    </source>
</evidence>
<protein>
    <submittedName>
        <fullName evidence="2">Uncharacterized protein</fullName>
    </submittedName>
</protein>
<sequence>MIVNLCHRAGFYEVDDDDVQDLLQSHGESLSNDELIELDKASQEADKEGDEEEPVIGLDIKTRRECLGGIEKALETLKERDPNPTRSSKVAHDVENQSDMPSLSHLPTLLQVALPHPLPMVLQLALSPYLLADPATADPSTSASDIADDDVLSSSAHSAEDE</sequence>